<evidence type="ECO:0000313" key="2">
    <source>
        <dbReference type="EMBL" id="GIY41414.1"/>
    </source>
</evidence>
<proteinExistence type="predicted"/>
<keyword evidence="1" id="KW-0732">Signal</keyword>
<comment type="caution">
    <text evidence="2">The sequence shown here is derived from an EMBL/GenBank/DDBJ whole genome shotgun (WGS) entry which is preliminary data.</text>
</comment>
<evidence type="ECO:0008006" key="4">
    <source>
        <dbReference type="Google" id="ProtNLM"/>
    </source>
</evidence>
<reference evidence="2 3" key="1">
    <citation type="submission" date="2021-06" db="EMBL/GenBank/DDBJ databases">
        <title>Caerostris extrusa draft genome.</title>
        <authorList>
            <person name="Kono N."/>
            <person name="Arakawa K."/>
        </authorList>
    </citation>
    <scope>NUCLEOTIDE SEQUENCE [LARGE SCALE GENOMIC DNA]</scope>
</reference>
<dbReference type="AlphaFoldDB" id="A0AAV4T6S3"/>
<dbReference type="Proteomes" id="UP001054945">
    <property type="component" value="Unassembled WGS sequence"/>
</dbReference>
<name>A0AAV4T6S3_CAEEX</name>
<evidence type="ECO:0000313" key="3">
    <source>
        <dbReference type="Proteomes" id="UP001054945"/>
    </source>
</evidence>
<accession>A0AAV4T6S3</accession>
<feature type="signal peptide" evidence="1">
    <location>
        <begin position="1"/>
        <end position="18"/>
    </location>
</feature>
<dbReference type="EMBL" id="BPLR01010715">
    <property type="protein sequence ID" value="GIY41414.1"/>
    <property type="molecule type" value="Genomic_DNA"/>
</dbReference>
<sequence>MFTTRSVWFLYFLPSARPINIIDVFLPGAPSTGSTLPSTPWIPLAHTLHRCSCAMEFIRKDPIFSSPIPFHYSDLIFRKFESPRPKSMTSKCLLE</sequence>
<gene>
    <name evidence="2" type="ORF">CEXT_631881</name>
</gene>
<protein>
    <recommendedName>
        <fullName evidence="4">Secreted protein</fullName>
    </recommendedName>
</protein>
<organism evidence="2 3">
    <name type="scientific">Caerostris extrusa</name>
    <name type="common">Bark spider</name>
    <name type="synonym">Caerostris bankana</name>
    <dbReference type="NCBI Taxonomy" id="172846"/>
    <lineage>
        <taxon>Eukaryota</taxon>
        <taxon>Metazoa</taxon>
        <taxon>Ecdysozoa</taxon>
        <taxon>Arthropoda</taxon>
        <taxon>Chelicerata</taxon>
        <taxon>Arachnida</taxon>
        <taxon>Araneae</taxon>
        <taxon>Araneomorphae</taxon>
        <taxon>Entelegynae</taxon>
        <taxon>Araneoidea</taxon>
        <taxon>Araneidae</taxon>
        <taxon>Caerostris</taxon>
    </lineage>
</organism>
<keyword evidence="3" id="KW-1185">Reference proteome</keyword>
<feature type="chain" id="PRO_5043708273" description="Secreted protein" evidence="1">
    <location>
        <begin position="19"/>
        <end position="95"/>
    </location>
</feature>
<evidence type="ECO:0000256" key="1">
    <source>
        <dbReference type="SAM" id="SignalP"/>
    </source>
</evidence>